<evidence type="ECO:0000313" key="2">
    <source>
        <dbReference type="EnsemblMetazoa" id="GPAI004664-PA"/>
    </source>
</evidence>
<feature type="compositionally biased region" description="Polar residues" evidence="1">
    <location>
        <begin position="1"/>
        <end position="12"/>
    </location>
</feature>
<sequence length="230" mass="26030">MLSQQKTTPFTSSKEDGASGSSNGDYPSCSKLPAKKANVSLLALNRKSYLKDIKDRMECKFKKIAKSRAQVDKNTDFQTSSKDDGVQEKQISALPDMETCKAEEQWVVEDYDVEMKELTSEVTSKIDGETNGGLLEKAAEKQFVEVAQSTYGDESEMEALRSFIIKNALAENVLAIAYNICRLRYRRVVAFRLTRKYFNDFKANVLESVIEGFKYSMIQFNDRRNSVTLS</sequence>
<dbReference type="Proteomes" id="UP000092445">
    <property type="component" value="Unassembled WGS sequence"/>
</dbReference>
<evidence type="ECO:0000313" key="3">
    <source>
        <dbReference type="Proteomes" id="UP000092445"/>
    </source>
</evidence>
<feature type="region of interest" description="Disordered" evidence="1">
    <location>
        <begin position="1"/>
        <end position="30"/>
    </location>
</feature>
<dbReference type="VEuPathDB" id="VectorBase:GPAI004664"/>
<evidence type="ECO:0000256" key="1">
    <source>
        <dbReference type="SAM" id="MobiDB-lite"/>
    </source>
</evidence>
<reference evidence="3" key="1">
    <citation type="submission" date="2014-03" db="EMBL/GenBank/DDBJ databases">
        <authorList>
            <person name="Aksoy S."/>
            <person name="Warren W."/>
            <person name="Wilson R.K."/>
        </authorList>
    </citation>
    <scope>NUCLEOTIDE SEQUENCE [LARGE SCALE GENOMIC DNA]</scope>
    <source>
        <strain evidence="3">IAEA</strain>
    </source>
</reference>
<name>A0A1A9Z5R3_GLOPL</name>
<reference evidence="2" key="2">
    <citation type="submission" date="2020-05" db="UniProtKB">
        <authorList>
            <consortium name="EnsemblMetazoa"/>
        </authorList>
    </citation>
    <scope>IDENTIFICATION</scope>
    <source>
        <strain evidence="2">IAEA</strain>
    </source>
</reference>
<dbReference type="AlphaFoldDB" id="A0A1A9Z5R3"/>
<dbReference type="STRING" id="7398.A0A1A9Z5R3"/>
<accession>A0A1A9Z5R3</accession>
<organism evidence="2 3">
    <name type="scientific">Glossina pallidipes</name>
    <name type="common">Tsetse fly</name>
    <dbReference type="NCBI Taxonomy" id="7398"/>
    <lineage>
        <taxon>Eukaryota</taxon>
        <taxon>Metazoa</taxon>
        <taxon>Ecdysozoa</taxon>
        <taxon>Arthropoda</taxon>
        <taxon>Hexapoda</taxon>
        <taxon>Insecta</taxon>
        <taxon>Pterygota</taxon>
        <taxon>Neoptera</taxon>
        <taxon>Endopterygota</taxon>
        <taxon>Diptera</taxon>
        <taxon>Brachycera</taxon>
        <taxon>Muscomorpha</taxon>
        <taxon>Hippoboscoidea</taxon>
        <taxon>Glossinidae</taxon>
        <taxon>Glossina</taxon>
    </lineage>
</organism>
<proteinExistence type="predicted"/>
<protein>
    <submittedName>
        <fullName evidence="2">Uncharacterized protein</fullName>
    </submittedName>
</protein>
<dbReference type="EnsemblMetazoa" id="GPAI004664-RA">
    <property type="protein sequence ID" value="GPAI004664-PA"/>
    <property type="gene ID" value="GPAI004664"/>
</dbReference>
<keyword evidence="3" id="KW-1185">Reference proteome</keyword>